<dbReference type="Proteomes" id="UP001501265">
    <property type="component" value="Unassembled WGS sequence"/>
</dbReference>
<keyword evidence="2" id="KW-1133">Transmembrane helix</keyword>
<name>A0ABP9CU18_9ACTN</name>
<feature type="transmembrane region" description="Helical" evidence="2">
    <location>
        <begin position="56"/>
        <end position="79"/>
    </location>
</feature>
<evidence type="ECO:0000256" key="2">
    <source>
        <dbReference type="SAM" id="Phobius"/>
    </source>
</evidence>
<proteinExistence type="predicted"/>
<evidence type="ECO:0000256" key="1">
    <source>
        <dbReference type="SAM" id="MobiDB-lite"/>
    </source>
</evidence>
<keyword evidence="2" id="KW-0472">Membrane</keyword>
<evidence type="ECO:0000313" key="3">
    <source>
        <dbReference type="EMBL" id="GAA4818157.1"/>
    </source>
</evidence>
<dbReference type="EMBL" id="BAABIG010000071">
    <property type="protein sequence ID" value="GAA4818157.1"/>
    <property type="molecule type" value="Genomic_DNA"/>
</dbReference>
<feature type="region of interest" description="Disordered" evidence="1">
    <location>
        <begin position="89"/>
        <end position="123"/>
    </location>
</feature>
<evidence type="ECO:0000313" key="4">
    <source>
        <dbReference type="Proteomes" id="UP001501265"/>
    </source>
</evidence>
<gene>
    <name evidence="3" type="ORF">GCM10023220_58520</name>
</gene>
<keyword evidence="2" id="KW-0812">Transmembrane</keyword>
<sequence>MGAVQQDGGDVAQHAASVHPPGLAVAGIQGSAAVLPLPVSSLRQDSGVMTGNQIEALVGMLVTFGLLVLMILPSLFGLAHERRMDRQVREAQARAQKSSDRSTVPSTATWYAEGRRSKKLVSS</sequence>
<feature type="compositionally biased region" description="Basic and acidic residues" evidence="1">
    <location>
        <begin position="89"/>
        <end position="100"/>
    </location>
</feature>
<accession>A0ABP9CU18</accession>
<keyword evidence="4" id="KW-1185">Reference proteome</keyword>
<reference evidence="4" key="1">
    <citation type="journal article" date="2019" name="Int. J. Syst. Evol. Microbiol.">
        <title>The Global Catalogue of Microorganisms (GCM) 10K type strain sequencing project: providing services to taxonomists for standard genome sequencing and annotation.</title>
        <authorList>
            <consortium name="The Broad Institute Genomics Platform"/>
            <consortium name="The Broad Institute Genome Sequencing Center for Infectious Disease"/>
            <person name="Wu L."/>
            <person name="Ma J."/>
        </authorList>
    </citation>
    <scope>NUCLEOTIDE SEQUENCE [LARGE SCALE GENOMIC DNA]</scope>
    <source>
        <strain evidence="4">JCM 18081</strain>
    </source>
</reference>
<comment type="caution">
    <text evidence="3">The sequence shown here is derived from an EMBL/GenBank/DDBJ whole genome shotgun (WGS) entry which is preliminary data.</text>
</comment>
<organism evidence="3 4">
    <name type="scientific">Streptomyces ziwulingensis</name>
    <dbReference type="NCBI Taxonomy" id="1045501"/>
    <lineage>
        <taxon>Bacteria</taxon>
        <taxon>Bacillati</taxon>
        <taxon>Actinomycetota</taxon>
        <taxon>Actinomycetes</taxon>
        <taxon>Kitasatosporales</taxon>
        <taxon>Streptomycetaceae</taxon>
        <taxon>Streptomyces</taxon>
    </lineage>
</organism>
<protein>
    <submittedName>
        <fullName evidence="3">Uncharacterized protein</fullName>
    </submittedName>
</protein>